<evidence type="ECO:0000313" key="1">
    <source>
        <dbReference type="EMBL" id="RNA14222.1"/>
    </source>
</evidence>
<dbReference type="EMBL" id="REGN01005237">
    <property type="protein sequence ID" value="RNA14222.1"/>
    <property type="molecule type" value="Genomic_DNA"/>
</dbReference>
<dbReference type="AlphaFoldDB" id="A0A3M7QSC8"/>
<accession>A0A3M7QSC8</accession>
<reference evidence="1 2" key="1">
    <citation type="journal article" date="2018" name="Sci. Rep.">
        <title>Genomic signatures of local adaptation to the degree of environmental predictability in rotifers.</title>
        <authorList>
            <person name="Franch-Gras L."/>
            <person name="Hahn C."/>
            <person name="Garcia-Roger E.M."/>
            <person name="Carmona M.J."/>
            <person name="Serra M."/>
            <person name="Gomez A."/>
        </authorList>
    </citation>
    <scope>NUCLEOTIDE SEQUENCE [LARGE SCALE GENOMIC DNA]</scope>
    <source>
        <strain evidence="1">HYR1</strain>
    </source>
</reference>
<evidence type="ECO:0000313" key="2">
    <source>
        <dbReference type="Proteomes" id="UP000276133"/>
    </source>
</evidence>
<keyword evidence="2" id="KW-1185">Reference proteome</keyword>
<sequence>MTKKRKFRFLGTFSKQNIKLLSSYHDWYCDGTFGTTLPMYIDLIKMNVYALEFERVNASLAENILSNFKPEDKYHTEKIEYQSLKLNFKGDLIIFRTPDPLKKRYL</sequence>
<name>A0A3M7QSC8_BRAPC</name>
<proteinExistence type="predicted"/>
<dbReference type="Proteomes" id="UP000276133">
    <property type="component" value="Unassembled WGS sequence"/>
</dbReference>
<comment type="caution">
    <text evidence="1">The sequence shown here is derived from an EMBL/GenBank/DDBJ whole genome shotgun (WGS) entry which is preliminary data.</text>
</comment>
<gene>
    <name evidence="1" type="ORF">BpHYR1_038529</name>
</gene>
<protein>
    <submittedName>
        <fullName evidence="1">Uncharacterized protein</fullName>
    </submittedName>
</protein>
<organism evidence="1 2">
    <name type="scientific">Brachionus plicatilis</name>
    <name type="common">Marine rotifer</name>
    <name type="synonym">Brachionus muelleri</name>
    <dbReference type="NCBI Taxonomy" id="10195"/>
    <lineage>
        <taxon>Eukaryota</taxon>
        <taxon>Metazoa</taxon>
        <taxon>Spiralia</taxon>
        <taxon>Gnathifera</taxon>
        <taxon>Rotifera</taxon>
        <taxon>Eurotatoria</taxon>
        <taxon>Monogononta</taxon>
        <taxon>Pseudotrocha</taxon>
        <taxon>Ploima</taxon>
        <taxon>Brachionidae</taxon>
        <taxon>Brachionus</taxon>
    </lineage>
</organism>